<dbReference type="Proteomes" id="UP000694396">
    <property type="component" value="Unplaced"/>
</dbReference>
<reference evidence="1" key="2">
    <citation type="submission" date="2025-09" db="UniProtKB">
        <authorList>
            <consortium name="Ensembl"/>
        </authorList>
    </citation>
    <scope>IDENTIFICATION</scope>
</reference>
<dbReference type="AlphaFoldDB" id="A0A8C3R8E2"/>
<accession>A0A8C3R8E2</accession>
<reference evidence="1" key="1">
    <citation type="submission" date="2025-08" db="UniProtKB">
        <authorList>
            <consortium name="Ensembl"/>
        </authorList>
    </citation>
    <scope>IDENTIFICATION</scope>
</reference>
<evidence type="ECO:0000313" key="2">
    <source>
        <dbReference type="Proteomes" id="UP000694396"/>
    </source>
</evidence>
<proteinExistence type="predicted"/>
<sequence>FISRPPLHRSPGHLRRGAAMVFLPDEARSLPPPPLLNKGSVWLGFVGWLSALADNAFNQRPVLRAGTGDGINQTCTTEGEIMEIGNHRFYSCNFTVVLSIPAKCLLHVGSKISFRKQAEQVKKE</sequence>
<evidence type="ECO:0000313" key="1">
    <source>
        <dbReference type="Ensembl" id="ENSCRFP00000017208.1"/>
    </source>
</evidence>
<dbReference type="GO" id="GO:0005743">
    <property type="term" value="C:mitochondrial inner membrane"/>
    <property type="evidence" value="ECO:0007669"/>
    <property type="project" value="InterPro"/>
</dbReference>
<dbReference type="Pfam" id="PF06374">
    <property type="entry name" value="NDUF_C2"/>
    <property type="match status" value="1"/>
</dbReference>
<dbReference type="Ensembl" id="ENSCRFT00000017807.1">
    <property type="protein sequence ID" value="ENSCRFP00000017208.1"/>
    <property type="gene ID" value="ENSCRFG00000013114.1"/>
</dbReference>
<keyword evidence="2" id="KW-1185">Reference proteome</keyword>
<name>A0A8C3R8E2_9PASS</name>
<protein>
    <submittedName>
        <fullName evidence="1">Uncharacterized protein</fullName>
    </submittedName>
</protein>
<dbReference type="GO" id="GO:0006120">
    <property type="term" value="P:mitochondrial electron transport, NADH to ubiquinone"/>
    <property type="evidence" value="ECO:0007669"/>
    <property type="project" value="InterPro"/>
</dbReference>
<organism evidence="1 2">
    <name type="scientific">Cyanoderma ruficeps</name>
    <name type="common">rufous-capped babbler</name>
    <dbReference type="NCBI Taxonomy" id="181631"/>
    <lineage>
        <taxon>Eukaryota</taxon>
        <taxon>Metazoa</taxon>
        <taxon>Chordata</taxon>
        <taxon>Craniata</taxon>
        <taxon>Vertebrata</taxon>
        <taxon>Euteleostomi</taxon>
        <taxon>Archelosauria</taxon>
        <taxon>Archosauria</taxon>
        <taxon>Dinosauria</taxon>
        <taxon>Saurischia</taxon>
        <taxon>Theropoda</taxon>
        <taxon>Coelurosauria</taxon>
        <taxon>Aves</taxon>
        <taxon>Neognathae</taxon>
        <taxon>Neoaves</taxon>
        <taxon>Telluraves</taxon>
        <taxon>Australaves</taxon>
        <taxon>Passeriformes</taxon>
        <taxon>Sylvioidea</taxon>
        <taxon>Timaliidae</taxon>
        <taxon>Cyanoderma</taxon>
    </lineage>
</organism>
<dbReference type="InterPro" id="IPR009423">
    <property type="entry name" value="NDUC2"/>
</dbReference>